<gene>
    <name evidence="1" type="ORF">CDG68_17925</name>
</gene>
<dbReference type="AlphaFoldDB" id="A0A3G2T541"/>
<sequence>MNQNQDVQSQILNHLKTFDGLLVPVLVQLIQQRYPLEVKTLAFEIFSEQFTEQFPIRVFFLDENHSEHFVLVNGEARYPSVIDPNLILIDGVYPQSFEAEYLAQGIDIWSVASQVCMQWFIEHWNNVGGANFALHATIAQHDSSEQFDLIEQTRM</sequence>
<proteinExistence type="predicted"/>
<dbReference type="RefSeq" id="WP_087552330.1">
    <property type="nucleotide sequence ID" value="NZ_CP033133.1"/>
</dbReference>
<organism evidence="1 2">
    <name type="scientific">Acinetobacter wuhouensis</name>
    <dbReference type="NCBI Taxonomy" id="1879050"/>
    <lineage>
        <taxon>Bacteria</taxon>
        <taxon>Pseudomonadati</taxon>
        <taxon>Pseudomonadota</taxon>
        <taxon>Gammaproteobacteria</taxon>
        <taxon>Moraxellales</taxon>
        <taxon>Moraxellaceae</taxon>
        <taxon>Acinetobacter</taxon>
    </lineage>
</organism>
<dbReference type="Proteomes" id="UP000279962">
    <property type="component" value="Chromosome"/>
</dbReference>
<accession>A0A3G2T541</accession>
<dbReference type="EMBL" id="CP033133">
    <property type="protein sequence ID" value="AYO55413.1"/>
    <property type="molecule type" value="Genomic_DNA"/>
</dbReference>
<reference evidence="1 2" key="1">
    <citation type="submission" date="2018-10" db="EMBL/GenBank/DDBJ databases">
        <title>The complete genome of Acinetobacter wuhouensis strain WCHAW010062.</title>
        <authorList>
            <person name="Hu Y."/>
            <person name="Long H."/>
            <person name="Feng Y."/>
            <person name="Zong Z."/>
        </authorList>
    </citation>
    <scope>NUCLEOTIDE SEQUENCE [LARGE SCALE GENOMIC DNA]</scope>
    <source>
        <strain evidence="1 2">WCHAW010062</strain>
    </source>
</reference>
<evidence type="ECO:0000313" key="1">
    <source>
        <dbReference type="EMBL" id="AYO55413.1"/>
    </source>
</evidence>
<evidence type="ECO:0000313" key="2">
    <source>
        <dbReference type="Proteomes" id="UP000279962"/>
    </source>
</evidence>
<name>A0A3G2T541_9GAMM</name>
<protein>
    <submittedName>
        <fullName evidence="1">Uncharacterized protein</fullName>
    </submittedName>
</protein>